<reference evidence="2 3" key="1">
    <citation type="submission" date="2018-08" db="EMBL/GenBank/DDBJ databases">
        <title>A genome reference for cultivated species of the human gut microbiota.</title>
        <authorList>
            <person name="Zou Y."/>
            <person name="Xue W."/>
            <person name="Luo G."/>
        </authorList>
    </citation>
    <scope>NUCLEOTIDE SEQUENCE [LARGE SCALE GENOMIC DNA]</scope>
    <source>
        <strain evidence="2 3">AM23-7AC</strain>
    </source>
</reference>
<dbReference type="SUPFAM" id="SSF47413">
    <property type="entry name" value="lambda repressor-like DNA-binding domains"/>
    <property type="match status" value="1"/>
</dbReference>
<dbReference type="Pfam" id="PF01381">
    <property type="entry name" value="HTH_3"/>
    <property type="match status" value="1"/>
</dbReference>
<comment type="caution">
    <text evidence="2">The sequence shown here is derived from an EMBL/GenBank/DDBJ whole genome shotgun (WGS) entry which is preliminary data.</text>
</comment>
<dbReference type="CDD" id="cd00093">
    <property type="entry name" value="HTH_XRE"/>
    <property type="match status" value="1"/>
</dbReference>
<dbReference type="AlphaFoldDB" id="A0A414QET3"/>
<dbReference type="SMART" id="SM00530">
    <property type="entry name" value="HTH_XRE"/>
    <property type="match status" value="1"/>
</dbReference>
<sequence>MMDKNKVRTVDDLFALFADVLSPADVLSAKLMGQISSAITKERLDLNLTQKEFASHIDATQSLVSRWERGDYNFSINKIAEIASKLDLDVNITMSHLEHSVSTSSDELETTGKIVQFPIKPNNMYTTISEQLEELEEM</sequence>
<dbReference type="InterPro" id="IPR001387">
    <property type="entry name" value="Cro/C1-type_HTH"/>
</dbReference>
<dbReference type="Proteomes" id="UP000285666">
    <property type="component" value="Unassembled WGS sequence"/>
</dbReference>
<proteinExistence type="predicted"/>
<dbReference type="RefSeq" id="WP_118237005.1">
    <property type="nucleotide sequence ID" value="NZ_QRHN01000006.1"/>
</dbReference>
<evidence type="ECO:0000313" key="2">
    <source>
        <dbReference type="EMBL" id="RHF79290.1"/>
    </source>
</evidence>
<organism evidence="2 3">
    <name type="scientific">Dorea formicigenerans</name>
    <dbReference type="NCBI Taxonomy" id="39486"/>
    <lineage>
        <taxon>Bacteria</taxon>
        <taxon>Bacillati</taxon>
        <taxon>Bacillota</taxon>
        <taxon>Clostridia</taxon>
        <taxon>Lachnospirales</taxon>
        <taxon>Lachnospiraceae</taxon>
        <taxon>Dorea</taxon>
    </lineage>
</organism>
<feature type="domain" description="HTH cro/C1-type" evidence="1">
    <location>
        <begin position="39"/>
        <end position="93"/>
    </location>
</feature>
<evidence type="ECO:0000259" key="1">
    <source>
        <dbReference type="PROSITE" id="PS50943"/>
    </source>
</evidence>
<dbReference type="InterPro" id="IPR010982">
    <property type="entry name" value="Lambda_DNA-bd_dom_sf"/>
</dbReference>
<accession>A0A414QET3</accession>
<dbReference type="PROSITE" id="PS50943">
    <property type="entry name" value="HTH_CROC1"/>
    <property type="match status" value="1"/>
</dbReference>
<dbReference type="GO" id="GO:0003677">
    <property type="term" value="F:DNA binding"/>
    <property type="evidence" value="ECO:0007669"/>
    <property type="project" value="InterPro"/>
</dbReference>
<dbReference type="EMBL" id="QRHN01000006">
    <property type="protein sequence ID" value="RHF79290.1"/>
    <property type="molecule type" value="Genomic_DNA"/>
</dbReference>
<dbReference type="Gene3D" id="1.10.260.40">
    <property type="entry name" value="lambda repressor-like DNA-binding domains"/>
    <property type="match status" value="1"/>
</dbReference>
<name>A0A414QET3_9FIRM</name>
<evidence type="ECO:0000313" key="3">
    <source>
        <dbReference type="Proteomes" id="UP000285666"/>
    </source>
</evidence>
<protein>
    <submittedName>
        <fullName evidence="2">XRE family transcriptional regulator</fullName>
    </submittedName>
</protein>
<gene>
    <name evidence="2" type="ORF">DW658_06220</name>
</gene>